<dbReference type="EMBL" id="OA888093">
    <property type="protein sequence ID" value="CAD7283760.1"/>
    <property type="molecule type" value="Genomic_DNA"/>
</dbReference>
<keyword evidence="2 7" id="KW-0479">Metal-binding</keyword>
<dbReference type="HAMAP" id="MF_00163">
    <property type="entry name" value="Pep_deformylase"/>
    <property type="match status" value="1"/>
</dbReference>
<dbReference type="Pfam" id="PF01327">
    <property type="entry name" value="Pep_deformylase"/>
    <property type="match status" value="1"/>
</dbReference>
<dbReference type="SUPFAM" id="SSF56420">
    <property type="entry name" value="Peptide deformylase"/>
    <property type="match status" value="1"/>
</dbReference>
<dbReference type="FunFam" id="3.90.45.10:FF:000003">
    <property type="entry name" value="Peptide deformylase"/>
    <property type="match status" value="1"/>
</dbReference>
<dbReference type="EC" id="3.5.1.88" evidence="7"/>
<dbReference type="Proteomes" id="UP000678499">
    <property type="component" value="Unassembled WGS sequence"/>
</dbReference>
<evidence type="ECO:0000256" key="1">
    <source>
        <dbReference type="ARBA" id="ARBA00010759"/>
    </source>
</evidence>
<dbReference type="NCBIfam" id="NF001159">
    <property type="entry name" value="PRK00150.1-3"/>
    <property type="match status" value="1"/>
</dbReference>
<dbReference type="CDD" id="cd00487">
    <property type="entry name" value="Pep_deformylase"/>
    <property type="match status" value="1"/>
</dbReference>
<evidence type="ECO:0000313" key="10">
    <source>
        <dbReference type="Proteomes" id="UP000678499"/>
    </source>
</evidence>
<evidence type="ECO:0000259" key="8">
    <source>
        <dbReference type="Pfam" id="PF03067"/>
    </source>
</evidence>
<dbReference type="PANTHER" id="PTHR10458:SF2">
    <property type="entry name" value="PEPTIDE DEFORMYLASE, MITOCHONDRIAL"/>
    <property type="match status" value="1"/>
</dbReference>
<evidence type="ECO:0000256" key="4">
    <source>
        <dbReference type="ARBA" id="ARBA00022917"/>
    </source>
</evidence>
<comment type="similarity">
    <text evidence="1 7">Belongs to the polypeptide deformylase family.</text>
</comment>
<evidence type="ECO:0000256" key="5">
    <source>
        <dbReference type="ARBA" id="ARBA00037114"/>
    </source>
</evidence>
<dbReference type="InterPro" id="IPR004302">
    <property type="entry name" value="Cellulose/chitin-bd_N"/>
</dbReference>
<dbReference type="GO" id="GO:0042586">
    <property type="term" value="F:peptide deformylase activity"/>
    <property type="evidence" value="ECO:0007669"/>
    <property type="project" value="UniProtKB-EC"/>
</dbReference>
<comment type="catalytic activity">
    <reaction evidence="6 7">
        <text>N-terminal N-formyl-L-methionyl-[peptide] + H2O = N-terminal L-methionyl-[peptide] + formate</text>
        <dbReference type="Rhea" id="RHEA:24420"/>
        <dbReference type="Rhea" id="RHEA-COMP:10639"/>
        <dbReference type="Rhea" id="RHEA-COMP:10640"/>
        <dbReference type="ChEBI" id="CHEBI:15377"/>
        <dbReference type="ChEBI" id="CHEBI:15740"/>
        <dbReference type="ChEBI" id="CHEBI:49298"/>
        <dbReference type="ChEBI" id="CHEBI:64731"/>
        <dbReference type="EC" id="3.5.1.88"/>
    </reaction>
</comment>
<dbReference type="InterPro" id="IPR023635">
    <property type="entry name" value="Peptide_deformylase"/>
</dbReference>
<evidence type="ECO:0000256" key="3">
    <source>
        <dbReference type="ARBA" id="ARBA00022801"/>
    </source>
</evidence>
<evidence type="ECO:0000256" key="7">
    <source>
        <dbReference type="RuleBase" id="RU362111"/>
    </source>
</evidence>
<reference evidence="9" key="1">
    <citation type="submission" date="2020-11" db="EMBL/GenBank/DDBJ databases">
        <authorList>
            <person name="Tran Van P."/>
        </authorList>
    </citation>
    <scope>NUCLEOTIDE SEQUENCE</scope>
</reference>
<dbReference type="AlphaFoldDB" id="A0A7R9BY57"/>
<gene>
    <name evidence="9" type="ORF">NMOB1V02_LOCUS11371</name>
</gene>
<dbReference type="PANTHER" id="PTHR10458">
    <property type="entry name" value="PEPTIDE DEFORMYLASE"/>
    <property type="match status" value="1"/>
</dbReference>
<evidence type="ECO:0000256" key="6">
    <source>
        <dbReference type="ARBA" id="ARBA00048875"/>
    </source>
</evidence>
<evidence type="ECO:0000256" key="2">
    <source>
        <dbReference type="ARBA" id="ARBA00022723"/>
    </source>
</evidence>
<dbReference type="EMBL" id="CAJPEX010006056">
    <property type="protein sequence ID" value="CAG0923912.1"/>
    <property type="molecule type" value="Genomic_DNA"/>
</dbReference>
<dbReference type="PRINTS" id="PR01576">
    <property type="entry name" value="PDEFORMYLASE"/>
</dbReference>
<dbReference type="Pfam" id="PF03067">
    <property type="entry name" value="LPMO_10"/>
    <property type="match status" value="1"/>
</dbReference>
<proteinExistence type="inferred from homology"/>
<dbReference type="Gene3D" id="3.90.45.10">
    <property type="entry name" value="Peptide deformylase"/>
    <property type="match status" value="1"/>
</dbReference>
<protein>
    <recommendedName>
        <fullName evidence="7">Peptide deformylase</fullName>
        <ecNumber evidence="7">3.5.1.88</ecNumber>
    </recommendedName>
</protein>
<organism evidence="9">
    <name type="scientific">Notodromas monacha</name>
    <dbReference type="NCBI Taxonomy" id="399045"/>
    <lineage>
        <taxon>Eukaryota</taxon>
        <taxon>Metazoa</taxon>
        <taxon>Ecdysozoa</taxon>
        <taxon>Arthropoda</taxon>
        <taxon>Crustacea</taxon>
        <taxon>Oligostraca</taxon>
        <taxon>Ostracoda</taxon>
        <taxon>Podocopa</taxon>
        <taxon>Podocopida</taxon>
        <taxon>Cypridocopina</taxon>
        <taxon>Cypridoidea</taxon>
        <taxon>Cyprididae</taxon>
        <taxon>Notodromas</taxon>
    </lineage>
</organism>
<dbReference type="GO" id="GO:0006412">
    <property type="term" value="P:translation"/>
    <property type="evidence" value="ECO:0007669"/>
    <property type="project" value="UniProtKB-KW"/>
</dbReference>
<dbReference type="GO" id="GO:0005739">
    <property type="term" value="C:mitochondrion"/>
    <property type="evidence" value="ECO:0007669"/>
    <property type="project" value="TreeGrafter"/>
</dbReference>
<feature type="domain" description="Chitin-binding type-4" evidence="8">
    <location>
        <begin position="27"/>
        <end position="187"/>
    </location>
</feature>
<keyword evidence="10" id="KW-1185">Reference proteome</keyword>
<name>A0A7R9BY57_9CRUS</name>
<accession>A0A7R9BY57</accession>
<dbReference type="InterPro" id="IPR036821">
    <property type="entry name" value="Peptide_deformylase_sf"/>
</dbReference>
<dbReference type="OrthoDB" id="64893at2759"/>
<keyword evidence="4 7" id="KW-0648">Protein biosynthesis</keyword>
<dbReference type="GO" id="GO:0046872">
    <property type="term" value="F:metal ion binding"/>
    <property type="evidence" value="ECO:0007669"/>
    <property type="project" value="UniProtKB-KW"/>
</dbReference>
<keyword evidence="3 7" id="KW-0378">Hydrolase</keyword>
<sequence length="608" mass="67900">MDPPARNSMWRLGFRNPVNYNDNELFCGGYSKFVESGQKCGVCGDPYDPSGTGPHEAGGIFANDIATRVYVAGQTVEIVAELTANHQGYFELKICPVNGPKEQLTQDCFDENPLLLVGSGAPRFYIPEGTPKQVTFRYEVQLPPGLTCSQCVVQWRYAAGNTWGMCDDGSESVGCGVQETFINCADVVVTSNAPLLLPFKPSIVKEIVSPEKNIAVLTNNVIRKKCKAIGDFSRRAEADVYCNQNCLRYPKTCDSDDPLIHRADIRGTCVPVSRRRRLLKTSGCMTGVGSIVCGKSRGFVLHTCAFVREKKCKAIGDFSRRAEADVYCNQNCLRYPKTCDSDDPLIHRADIRGTCVPDCPTDKCDKTNTELEVTDSMSALRRMNLLCKQQRLHASTYSKLVASMKDFLRPGAPKPPYDHVCVIGDPVLRHETQPVDIEKPEQALELIESLRKVMKKNGAIGLAAPQIGVPLAAFVMELSSDAQKRVPKDEWKVREMATIPFTAVINPQIRVLDNTVIKFPESCESMKGYSAVVPRFYKIFLKGLNQEFKPFEMEASGWTARVIQHEMDHLRGILLTDKMDPDSLQYVKWHIVNCRGGKYKQRMYGKYL</sequence>
<evidence type="ECO:0000313" key="9">
    <source>
        <dbReference type="EMBL" id="CAD7283760.1"/>
    </source>
</evidence>
<comment type="function">
    <text evidence="5 7">Removes the formyl group from the N-terminal Met of newly synthesized proteins.</text>
</comment>